<dbReference type="EMBL" id="JASBWV010000042">
    <property type="protein sequence ID" value="KAJ9115732.1"/>
    <property type="molecule type" value="Genomic_DNA"/>
</dbReference>
<dbReference type="Proteomes" id="UP001234202">
    <property type="component" value="Unassembled WGS sequence"/>
</dbReference>
<evidence type="ECO:0000313" key="2">
    <source>
        <dbReference type="Proteomes" id="UP001234202"/>
    </source>
</evidence>
<gene>
    <name evidence="1" type="ORF">QFC24_006915</name>
</gene>
<evidence type="ECO:0000313" key="1">
    <source>
        <dbReference type="EMBL" id="KAJ9115732.1"/>
    </source>
</evidence>
<comment type="caution">
    <text evidence="1">The sequence shown here is derived from an EMBL/GenBank/DDBJ whole genome shotgun (WGS) entry which is preliminary data.</text>
</comment>
<proteinExistence type="predicted"/>
<accession>A0ACC2WVT7</accession>
<name>A0ACC2WVT7_9TREE</name>
<keyword evidence="2" id="KW-1185">Reference proteome</keyword>
<organism evidence="1 2">
    <name type="scientific">Naganishia onofrii</name>
    <dbReference type="NCBI Taxonomy" id="1851511"/>
    <lineage>
        <taxon>Eukaryota</taxon>
        <taxon>Fungi</taxon>
        <taxon>Dikarya</taxon>
        <taxon>Basidiomycota</taxon>
        <taxon>Agaricomycotina</taxon>
        <taxon>Tremellomycetes</taxon>
        <taxon>Filobasidiales</taxon>
        <taxon>Filobasidiaceae</taxon>
        <taxon>Naganishia</taxon>
    </lineage>
</organism>
<protein>
    <submittedName>
        <fullName evidence="1">Uncharacterized protein</fullName>
    </submittedName>
</protein>
<reference evidence="1" key="1">
    <citation type="submission" date="2023-04" db="EMBL/GenBank/DDBJ databases">
        <title>Draft Genome sequencing of Naganishia species isolated from polar environments using Oxford Nanopore Technology.</title>
        <authorList>
            <person name="Leo P."/>
            <person name="Venkateswaran K."/>
        </authorList>
    </citation>
    <scope>NUCLEOTIDE SEQUENCE</scope>
    <source>
        <strain evidence="1">DBVPG 5303</strain>
    </source>
</reference>
<sequence length="285" mass="30494">MDSAVPSADAQTSASANNVAGEDEDDDDEDAEALKAHIAKMKAGGDSTAGNGEQLAKSVKCSECGKIFKNADLVSFHAEKSGHSNFEESTEEYVPLTEEQKKQKLEELRIKLAEKRAKQAELSVEENKANEKLRRRAGQDSASIRQQLAIKEMEKEAAAKKREKLEDARAKAAIRAQIEADKKVRAEKAARDKAIREGRDVPMTAADGAVAVAGTGASKAAATAAGASGTGVKGAEYKETRLQVRLSTGGQPLVKAFNSDAREFLRRSFSCMGLLLVPMLITAES</sequence>